<name>A0A433DEK7_9FUNG</name>
<sequence length="139" mass="15979">MPFVLRMIGIIHAHLLSLKEHGDVQLMMAEHRYDGTRQIDIQTIELESFSEWGILLSATRLMFASYHDQILFTNHSFSNGDMLETALTGCEFYSVYFILGFGYYALTKALFFKLHHVAELSVKPSHWSSDGIPGQWLYS</sequence>
<dbReference type="EMBL" id="RBNI01002486">
    <property type="protein sequence ID" value="RUP49244.1"/>
    <property type="molecule type" value="Genomic_DNA"/>
</dbReference>
<accession>A0A433DEK7</accession>
<evidence type="ECO:0000313" key="2">
    <source>
        <dbReference type="Proteomes" id="UP000268093"/>
    </source>
</evidence>
<gene>
    <name evidence="1" type="ORF">BC936DRAFT_142989</name>
</gene>
<comment type="caution">
    <text evidence="1">The sequence shown here is derived from an EMBL/GenBank/DDBJ whole genome shotgun (WGS) entry which is preliminary data.</text>
</comment>
<reference evidence="1 2" key="1">
    <citation type="journal article" date="2018" name="New Phytol.">
        <title>Phylogenomics of Endogonaceae and evolution of mycorrhizas within Mucoromycota.</title>
        <authorList>
            <person name="Chang Y."/>
            <person name="Desiro A."/>
            <person name="Na H."/>
            <person name="Sandor L."/>
            <person name="Lipzen A."/>
            <person name="Clum A."/>
            <person name="Barry K."/>
            <person name="Grigoriev I.V."/>
            <person name="Martin F.M."/>
            <person name="Stajich J.E."/>
            <person name="Smith M.E."/>
            <person name="Bonito G."/>
            <person name="Spatafora J.W."/>
        </authorList>
    </citation>
    <scope>NUCLEOTIDE SEQUENCE [LARGE SCALE GENOMIC DNA]</scope>
    <source>
        <strain evidence="1 2">GMNB39</strain>
    </source>
</reference>
<organism evidence="1 2">
    <name type="scientific">Jimgerdemannia flammicorona</name>
    <dbReference type="NCBI Taxonomy" id="994334"/>
    <lineage>
        <taxon>Eukaryota</taxon>
        <taxon>Fungi</taxon>
        <taxon>Fungi incertae sedis</taxon>
        <taxon>Mucoromycota</taxon>
        <taxon>Mucoromycotina</taxon>
        <taxon>Endogonomycetes</taxon>
        <taxon>Endogonales</taxon>
        <taxon>Endogonaceae</taxon>
        <taxon>Jimgerdemannia</taxon>
    </lineage>
</organism>
<evidence type="ECO:0000313" key="1">
    <source>
        <dbReference type="EMBL" id="RUP49244.1"/>
    </source>
</evidence>
<dbReference type="AlphaFoldDB" id="A0A433DEK7"/>
<keyword evidence="2" id="KW-1185">Reference proteome</keyword>
<protein>
    <submittedName>
        <fullName evidence="1">Uncharacterized protein</fullName>
    </submittedName>
</protein>
<dbReference type="Proteomes" id="UP000268093">
    <property type="component" value="Unassembled WGS sequence"/>
</dbReference>
<proteinExistence type="predicted"/>